<keyword evidence="3" id="KW-1185">Reference proteome</keyword>
<organism evidence="2 3">
    <name type="scientific">Paenibacillus uliginis N3/975</name>
    <dbReference type="NCBI Taxonomy" id="1313296"/>
    <lineage>
        <taxon>Bacteria</taxon>
        <taxon>Bacillati</taxon>
        <taxon>Bacillota</taxon>
        <taxon>Bacilli</taxon>
        <taxon>Bacillales</taxon>
        <taxon>Paenibacillaceae</taxon>
        <taxon>Paenibacillus</taxon>
    </lineage>
</organism>
<dbReference type="SUPFAM" id="SSF53271">
    <property type="entry name" value="PRTase-like"/>
    <property type="match status" value="1"/>
</dbReference>
<name>A0A1X7GBD7_9BACL</name>
<dbReference type="Proteomes" id="UP000192940">
    <property type="component" value="Chromosome I"/>
</dbReference>
<dbReference type="InterPro" id="IPR029057">
    <property type="entry name" value="PRTase-like"/>
</dbReference>
<evidence type="ECO:0000313" key="3">
    <source>
        <dbReference type="Proteomes" id="UP000192940"/>
    </source>
</evidence>
<keyword evidence="2" id="KW-0808">Transferase</keyword>
<dbReference type="RefSeq" id="WP_208917484.1">
    <property type="nucleotide sequence ID" value="NZ_LT840184.1"/>
</dbReference>
<protein>
    <submittedName>
        <fullName evidence="2">Predicted amidophosphoribosyltransferases</fullName>
    </submittedName>
</protein>
<dbReference type="AlphaFoldDB" id="A0A1X7GBD7"/>
<sequence>MLMDTLDRILGPFHRMLVASGQKCLTCGRTTALSREHLGLCRTCYLSIPWITNPRCMYCGRHIGCPDCTRESAGPWHFVCNRSAAAYNADMREWLAQYKYRGNESYASLLIGMLERAYRQLQREAQKRWQFISSHETSKKSGLHWRIQLVTSVPVSETRLKERGFNQAEVLARGLAAACKLPYAELLRRDRHTDKQSFKSRMDRLKDMEGIFRCIPEAGEILDFQANHTYISSPQRAFQVPTDSAFPIRILLIDDIYTTGSTVNACSKELKAAGEVQGILVEVYSLTWARS</sequence>
<dbReference type="STRING" id="1313296.SAMN05661091_0339"/>
<comment type="similarity">
    <text evidence="1">Belongs to the ComF/GntX family.</text>
</comment>
<proteinExistence type="inferred from homology"/>
<dbReference type="EMBL" id="LT840184">
    <property type="protein sequence ID" value="SMF67152.1"/>
    <property type="molecule type" value="Genomic_DNA"/>
</dbReference>
<dbReference type="CDD" id="cd06223">
    <property type="entry name" value="PRTases_typeI"/>
    <property type="match status" value="1"/>
</dbReference>
<dbReference type="InterPro" id="IPR000836">
    <property type="entry name" value="PRTase_dom"/>
</dbReference>
<dbReference type="PANTHER" id="PTHR47505">
    <property type="entry name" value="DNA UTILIZATION PROTEIN YHGH"/>
    <property type="match status" value="1"/>
</dbReference>
<reference evidence="2 3" key="1">
    <citation type="submission" date="2017-04" db="EMBL/GenBank/DDBJ databases">
        <authorList>
            <person name="Afonso C.L."/>
            <person name="Miller P.J."/>
            <person name="Scott M.A."/>
            <person name="Spackman E."/>
            <person name="Goraichik I."/>
            <person name="Dimitrov K.M."/>
            <person name="Suarez D.L."/>
            <person name="Swayne D.E."/>
        </authorList>
    </citation>
    <scope>NUCLEOTIDE SEQUENCE [LARGE SCALE GENOMIC DNA]</scope>
    <source>
        <strain evidence="2 3">N3/975</strain>
    </source>
</reference>
<evidence type="ECO:0000313" key="2">
    <source>
        <dbReference type="EMBL" id="SMF67152.1"/>
    </source>
</evidence>
<gene>
    <name evidence="2" type="ORF">SAMN05661091_0339</name>
</gene>
<evidence type="ECO:0000256" key="1">
    <source>
        <dbReference type="ARBA" id="ARBA00008007"/>
    </source>
</evidence>
<keyword evidence="2" id="KW-0328">Glycosyltransferase</keyword>
<accession>A0A1X7GBD7</accession>
<dbReference type="Gene3D" id="3.40.50.2020">
    <property type="match status" value="1"/>
</dbReference>
<dbReference type="GO" id="GO:0016757">
    <property type="term" value="F:glycosyltransferase activity"/>
    <property type="evidence" value="ECO:0007669"/>
    <property type="project" value="UniProtKB-KW"/>
</dbReference>
<dbReference type="InterPro" id="IPR051910">
    <property type="entry name" value="ComF/GntX_DNA_util-trans"/>
</dbReference>
<dbReference type="PANTHER" id="PTHR47505:SF1">
    <property type="entry name" value="DNA UTILIZATION PROTEIN YHGH"/>
    <property type="match status" value="1"/>
</dbReference>